<dbReference type="PANTHER" id="PTHR18460:SF3">
    <property type="entry name" value="TELO2-INTERACTING PROTEIN 1 HOMOLOG"/>
    <property type="match status" value="1"/>
</dbReference>
<evidence type="ECO:0000313" key="4">
    <source>
        <dbReference type="EMBL" id="KAK0711249.1"/>
    </source>
</evidence>
<dbReference type="PIRSF" id="PIRSF005250">
    <property type="entry name" value="UCP005250"/>
    <property type="match status" value="1"/>
</dbReference>
<organism evidence="4 5">
    <name type="scientific">Lasiosphaeris hirsuta</name>
    <dbReference type="NCBI Taxonomy" id="260670"/>
    <lineage>
        <taxon>Eukaryota</taxon>
        <taxon>Fungi</taxon>
        <taxon>Dikarya</taxon>
        <taxon>Ascomycota</taxon>
        <taxon>Pezizomycotina</taxon>
        <taxon>Sordariomycetes</taxon>
        <taxon>Sordariomycetidae</taxon>
        <taxon>Sordariales</taxon>
        <taxon>Lasiosphaeriaceae</taxon>
        <taxon>Lasiosphaeris</taxon>
    </lineage>
</organism>
<dbReference type="InterPro" id="IPR057567">
    <property type="entry name" value="TPR_TTI1_C"/>
</dbReference>
<accession>A0AA40A8F1</accession>
<dbReference type="EMBL" id="JAUKUA010000005">
    <property type="protein sequence ID" value="KAK0711249.1"/>
    <property type="molecule type" value="Genomic_DNA"/>
</dbReference>
<dbReference type="FunFam" id="1.25.10.10:FF:001401">
    <property type="entry name" value="Uncharacterized protein"/>
    <property type="match status" value="1"/>
</dbReference>
<gene>
    <name evidence="4" type="ORF">B0H67DRAFT_281643</name>
</gene>
<dbReference type="Proteomes" id="UP001172102">
    <property type="component" value="Unassembled WGS sequence"/>
</dbReference>
<dbReference type="AlphaFoldDB" id="A0AA40A8F1"/>
<feature type="region of interest" description="Disordered" evidence="1">
    <location>
        <begin position="771"/>
        <end position="801"/>
    </location>
</feature>
<dbReference type="InterPro" id="IPR011989">
    <property type="entry name" value="ARM-like"/>
</dbReference>
<reference evidence="4" key="1">
    <citation type="submission" date="2023-06" db="EMBL/GenBank/DDBJ databases">
        <title>Genome-scale phylogeny and comparative genomics of the fungal order Sordariales.</title>
        <authorList>
            <consortium name="Lawrence Berkeley National Laboratory"/>
            <person name="Hensen N."/>
            <person name="Bonometti L."/>
            <person name="Westerberg I."/>
            <person name="Brannstrom I.O."/>
            <person name="Guillou S."/>
            <person name="Cros-Aarteil S."/>
            <person name="Calhoun S."/>
            <person name="Haridas S."/>
            <person name="Kuo A."/>
            <person name="Mondo S."/>
            <person name="Pangilinan J."/>
            <person name="Riley R."/>
            <person name="Labutti K."/>
            <person name="Andreopoulos B."/>
            <person name="Lipzen A."/>
            <person name="Chen C."/>
            <person name="Yanf M."/>
            <person name="Daum C."/>
            <person name="Ng V."/>
            <person name="Clum A."/>
            <person name="Steindorff A."/>
            <person name="Ohm R."/>
            <person name="Martin F."/>
            <person name="Silar P."/>
            <person name="Natvig D."/>
            <person name="Lalanne C."/>
            <person name="Gautier V."/>
            <person name="Ament-Velasquez S.L."/>
            <person name="Kruys A."/>
            <person name="Hutchinson M.I."/>
            <person name="Powell A.J."/>
            <person name="Barry K."/>
            <person name="Miller A.N."/>
            <person name="Grigoriev I.V."/>
            <person name="Debuchy R."/>
            <person name="Gladieux P."/>
            <person name="Thoren M.H."/>
            <person name="Johannesson H."/>
        </authorList>
    </citation>
    <scope>NUCLEOTIDE SEQUENCE</scope>
    <source>
        <strain evidence="4">SMH4607-1</strain>
    </source>
</reference>
<keyword evidence="5" id="KW-1185">Reference proteome</keyword>
<dbReference type="InterPro" id="IPR049362">
    <property type="entry name" value="TTI1_rpt"/>
</dbReference>
<dbReference type="InterPro" id="IPR052587">
    <property type="entry name" value="TELO2-interacting_protein_1"/>
</dbReference>
<evidence type="ECO:0000259" key="3">
    <source>
        <dbReference type="Pfam" id="PF24181"/>
    </source>
</evidence>
<feature type="domain" description="TTI1 C-terminal TPR" evidence="3">
    <location>
        <begin position="752"/>
        <end position="939"/>
    </location>
</feature>
<comment type="caution">
    <text evidence="4">The sequence shown here is derived from an EMBL/GenBank/DDBJ whole genome shotgun (WGS) entry which is preliminary data.</text>
</comment>
<proteinExistence type="predicted"/>
<evidence type="ECO:0000256" key="1">
    <source>
        <dbReference type="SAM" id="MobiDB-lite"/>
    </source>
</evidence>
<protein>
    <submittedName>
        <fullName evidence="4">Armadillo-type protein</fullName>
    </submittedName>
</protein>
<dbReference type="PANTHER" id="PTHR18460">
    <property type="entry name" value="TEL2 INTERACTING PROTEIN 1 TTI1 FAMILY MEMBER"/>
    <property type="match status" value="1"/>
</dbReference>
<evidence type="ECO:0000313" key="5">
    <source>
        <dbReference type="Proteomes" id="UP001172102"/>
    </source>
</evidence>
<dbReference type="GO" id="GO:0005737">
    <property type="term" value="C:cytoplasm"/>
    <property type="evidence" value="ECO:0007669"/>
    <property type="project" value="TreeGrafter"/>
</dbReference>
<dbReference type="InterPro" id="IPR016024">
    <property type="entry name" value="ARM-type_fold"/>
</dbReference>
<feature type="compositionally biased region" description="Basic and acidic residues" evidence="1">
    <location>
        <begin position="771"/>
        <end position="794"/>
    </location>
</feature>
<dbReference type="Pfam" id="PF21547">
    <property type="entry name" value="TTI1"/>
    <property type="match status" value="1"/>
</dbReference>
<evidence type="ECO:0000259" key="2">
    <source>
        <dbReference type="Pfam" id="PF24173"/>
    </source>
</evidence>
<dbReference type="InterPro" id="IPR057566">
    <property type="entry name" value="TPR_TTI1_N"/>
</dbReference>
<sequence>MAAVEPSPLRTEFFQRLKAVCVPLSRLAMRPEDTSSDGKETLRLLETLLDLWAAQVSQDASILDEKLANYVFIPLPYLLRKQQYPVRVIEAAIRLLGTLVQHGWKSRVSPGLSQQLLLFLSFTLGGAPGQAQRRELPEDTIVESYRALTALVTAMGASSTVLPPSSVAEDKTIPAMGHSVTIMLDAISAGVPPLIQLEALQCLQAVFEVTQDNSILARFLPGTVSSLSKILSPPLQQKTQRRVLVRSLEVLNKVLVSVLADIKVRGILKQREATQEPQETTGATTTDKGFRVKPTPSWLKATAAQVKIALSSVLKLRSHESEEVQSALDRLCISLLDECHSSLAECQSILVESSMMLEDEEETRSHLQTSLQDLVGVYPELSDSIKSALYNWITGLPRVMQSNDERIKRLAIRSVLRGSRMAASLRMDSATLDELLGDALRDSVVALVRNSRPSKVQDDAGVELTTSGASGSLVGMGAFSPVLLDLEGQRATRGEIATLISNIGSPTQQTKMATAMLAYVRDFEGVDQIASYWLAFELLKSVYAQSLDLDDLLDLSSFEESRSQEQVFQELYDFSASILSSHSDSANTDWRLEAIALEVTAFASTRLKSDYRPELIDVLYPIATFLGSQSPQLRRHAITTLNIVAPSCGYDSVSELIIDNADYMVNSVSLRLNTFDISPASTKVLTMMIRLTGPKLLPFLDDVVAAIFAALDNYHGYPVFVENLFSVLSEVVTQGARSDMLLLEDANSQAVDHKKRRPESRGVTGILDTLKRRTERAERATKKTERNIPGHPKESWGPGKSQAKSLLDILESAGDEAAEDESASAVEKPKQASTPTYSLLTRVLSLTQHYLTSPTPTLRKSLLDLVSVVSPALAPDENAFLPLVNSVWPVVISRLHDSEPFVAIAACKALAALCSAAGDFLASRFKTEWSSGLREWFASARSEAAKARSSGGGGGGRAATGITTKTVIRMSTPSHVSARGSPEIIIPGRSAAIDATDDGQLMIQSSPAATNSTPSLSASSTSSRSRGLGRFAQASQVWEAGVGLLSAIVTYVRVDDDMFDEILALVDDLVPRNRALREALGVLNSDAVWLALYERGSVESKSPPVLEGFAFAPMVAGRSLVVVGS</sequence>
<name>A0AA40A8F1_9PEZI</name>
<dbReference type="Gene3D" id="1.25.10.10">
    <property type="entry name" value="Leucine-rich Repeat Variant"/>
    <property type="match status" value="1"/>
</dbReference>
<feature type="domain" description="TTI1 N-terminal TPR" evidence="2">
    <location>
        <begin position="14"/>
        <end position="358"/>
    </location>
</feature>
<dbReference type="SUPFAM" id="SSF48371">
    <property type="entry name" value="ARM repeat"/>
    <property type="match status" value="1"/>
</dbReference>
<dbReference type="Pfam" id="PF24173">
    <property type="entry name" value="TPR_TTI1_N"/>
    <property type="match status" value="1"/>
</dbReference>
<dbReference type="InterPro" id="IPR016441">
    <property type="entry name" value="Tti1"/>
</dbReference>
<dbReference type="Pfam" id="PF24181">
    <property type="entry name" value="TPR_TTI1_C"/>
    <property type="match status" value="1"/>
</dbReference>
<feature type="region of interest" description="Disordered" evidence="1">
    <location>
        <begin position="1005"/>
        <end position="1024"/>
    </location>
</feature>